<dbReference type="CDD" id="cd01283">
    <property type="entry name" value="cytidine_deaminase"/>
    <property type="match status" value="1"/>
</dbReference>
<feature type="domain" description="CMP/dCMP-type deaminase" evidence="2">
    <location>
        <begin position="20"/>
        <end position="139"/>
    </location>
</feature>
<evidence type="ECO:0000256" key="1">
    <source>
        <dbReference type="ARBA" id="ARBA00006576"/>
    </source>
</evidence>
<dbReference type="GO" id="GO:0005829">
    <property type="term" value="C:cytosol"/>
    <property type="evidence" value="ECO:0007669"/>
    <property type="project" value="TreeGrafter"/>
</dbReference>
<sequence length="152" mass="16523">MEQTLTLRYRHFASLDMLDEADARLVAKARQALACAYAPYSHYRVGAAARLASGRIVTAGNQESPVFPAGLCAERVLLFRHMAEAPDDPIVTLAVTSESPDRVCTPCGGCRQVMADVIGRQGRPFRLIMSNARNAILVEDASVLLPFAFSLD</sequence>
<protein>
    <submittedName>
        <fullName evidence="3">Cytidine deaminase</fullName>
        <ecNumber evidence="3">3.5.4.5</ecNumber>
    </submittedName>
</protein>
<dbReference type="GO" id="GO:0072527">
    <property type="term" value="P:pyrimidine-containing compound metabolic process"/>
    <property type="evidence" value="ECO:0007669"/>
    <property type="project" value="UniProtKB-ARBA"/>
</dbReference>
<dbReference type="InterPro" id="IPR050202">
    <property type="entry name" value="Cyt/Deoxycyt_deaminase"/>
</dbReference>
<evidence type="ECO:0000313" key="3">
    <source>
        <dbReference type="EMBL" id="HIZ14329.1"/>
    </source>
</evidence>
<dbReference type="PROSITE" id="PS51747">
    <property type="entry name" value="CYT_DCMP_DEAMINASES_2"/>
    <property type="match status" value="1"/>
</dbReference>
<comment type="similarity">
    <text evidence="1">Belongs to the cytidine and deoxycytidylate deaminase family.</text>
</comment>
<reference evidence="3" key="1">
    <citation type="journal article" date="2021" name="PeerJ">
        <title>Extensive microbial diversity within the chicken gut microbiome revealed by metagenomics and culture.</title>
        <authorList>
            <person name="Gilroy R."/>
            <person name="Ravi A."/>
            <person name="Getino M."/>
            <person name="Pursley I."/>
            <person name="Horton D.L."/>
            <person name="Alikhan N.F."/>
            <person name="Baker D."/>
            <person name="Gharbi K."/>
            <person name="Hall N."/>
            <person name="Watson M."/>
            <person name="Adriaenssens E.M."/>
            <person name="Foster-Nyarko E."/>
            <person name="Jarju S."/>
            <person name="Secka A."/>
            <person name="Antonio M."/>
            <person name="Oren A."/>
            <person name="Chaudhuri R.R."/>
            <person name="La Ragione R."/>
            <person name="Hildebrand F."/>
            <person name="Pallen M.J."/>
        </authorList>
    </citation>
    <scope>NUCLEOTIDE SEQUENCE</scope>
    <source>
        <strain evidence="3">ChiHjej11B10-19426</strain>
    </source>
</reference>
<accession>A0A9D2DCG6</accession>
<dbReference type="NCBIfam" id="NF004064">
    <property type="entry name" value="PRK05578.1"/>
    <property type="match status" value="1"/>
</dbReference>
<dbReference type="PANTHER" id="PTHR11644:SF2">
    <property type="entry name" value="CYTIDINE DEAMINASE"/>
    <property type="match status" value="1"/>
</dbReference>
<dbReference type="GO" id="GO:0004126">
    <property type="term" value="F:cytidine deaminase activity"/>
    <property type="evidence" value="ECO:0007669"/>
    <property type="project" value="UniProtKB-EC"/>
</dbReference>
<dbReference type="InterPro" id="IPR016193">
    <property type="entry name" value="Cytidine_deaminase-like"/>
</dbReference>
<evidence type="ECO:0000259" key="2">
    <source>
        <dbReference type="PROSITE" id="PS51747"/>
    </source>
</evidence>
<gene>
    <name evidence="3" type="ORF">H9816_00195</name>
</gene>
<dbReference type="EC" id="3.5.4.5" evidence="3"/>
<dbReference type="AlphaFoldDB" id="A0A9D2DCG6"/>
<comment type="caution">
    <text evidence="3">The sequence shown here is derived from an EMBL/GenBank/DDBJ whole genome shotgun (WGS) entry which is preliminary data.</text>
</comment>
<dbReference type="InterPro" id="IPR002125">
    <property type="entry name" value="CMP_dCMP_dom"/>
</dbReference>
<dbReference type="GO" id="GO:0055086">
    <property type="term" value="P:nucleobase-containing small molecule metabolic process"/>
    <property type="evidence" value="ECO:0007669"/>
    <property type="project" value="UniProtKB-ARBA"/>
</dbReference>
<proteinExistence type="inferred from homology"/>
<dbReference type="PANTHER" id="PTHR11644">
    <property type="entry name" value="CYTIDINE DEAMINASE"/>
    <property type="match status" value="1"/>
</dbReference>
<reference evidence="3" key="2">
    <citation type="submission" date="2021-04" db="EMBL/GenBank/DDBJ databases">
        <authorList>
            <person name="Gilroy R."/>
        </authorList>
    </citation>
    <scope>NUCLEOTIDE SEQUENCE</scope>
    <source>
        <strain evidence="3">ChiHjej11B10-19426</strain>
    </source>
</reference>
<dbReference type="EMBL" id="DXCC01000001">
    <property type="protein sequence ID" value="HIZ14329.1"/>
    <property type="molecule type" value="Genomic_DNA"/>
</dbReference>
<dbReference type="Gene3D" id="3.40.140.10">
    <property type="entry name" value="Cytidine Deaminase, domain 2"/>
    <property type="match status" value="1"/>
</dbReference>
<keyword evidence="3" id="KW-0378">Hydrolase</keyword>
<organism evidence="3 4">
    <name type="scientific">Candidatus Tidjanibacter faecipullorum</name>
    <dbReference type="NCBI Taxonomy" id="2838766"/>
    <lineage>
        <taxon>Bacteria</taxon>
        <taxon>Pseudomonadati</taxon>
        <taxon>Bacteroidota</taxon>
        <taxon>Bacteroidia</taxon>
        <taxon>Bacteroidales</taxon>
        <taxon>Rikenellaceae</taxon>
        <taxon>Tidjanibacter</taxon>
    </lineage>
</organism>
<dbReference type="GO" id="GO:0008270">
    <property type="term" value="F:zinc ion binding"/>
    <property type="evidence" value="ECO:0007669"/>
    <property type="project" value="TreeGrafter"/>
</dbReference>
<evidence type="ECO:0000313" key="4">
    <source>
        <dbReference type="Proteomes" id="UP000824014"/>
    </source>
</evidence>
<dbReference type="Pfam" id="PF00383">
    <property type="entry name" value="dCMP_cyt_deam_1"/>
    <property type="match status" value="1"/>
</dbReference>
<dbReference type="Proteomes" id="UP000824014">
    <property type="component" value="Unassembled WGS sequence"/>
</dbReference>
<name>A0A9D2DCG6_9BACT</name>
<dbReference type="SUPFAM" id="SSF53927">
    <property type="entry name" value="Cytidine deaminase-like"/>
    <property type="match status" value="1"/>
</dbReference>